<dbReference type="EMBL" id="MHIB01000044">
    <property type="protein sequence ID" value="OGY43083.1"/>
    <property type="molecule type" value="Genomic_DNA"/>
</dbReference>
<dbReference type="AlphaFoldDB" id="A0A1G1XSP9"/>
<dbReference type="PROSITE" id="PS51462">
    <property type="entry name" value="NUDIX"/>
    <property type="match status" value="1"/>
</dbReference>
<dbReference type="Gene3D" id="3.90.79.10">
    <property type="entry name" value="Nucleoside Triphosphate Pyrophosphohydrolase"/>
    <property type="match status" value="1"/>
</dbReference>
<dbReference type="InterPro" id="IPR000086">
    <property type="entry name" value="NUDIX_hydrolase_dom"/>
</dbReference>
<comment type="cofactor">
    <cofactor evidence="1">
        <name>Mg(2+)</name>
        <dbReference type="ChEBI" id="CHEBI:18420"/>
    </cofactor>
</comment>
<dbReference type="Pfam" id="PF00293">
    <property type="entry name" value="NUDIX"/>
    <property type="match status" value="1"/>
</dbReference>
<organism evidence="5 6">
    <name type="scientific">Candidatus Buchananbacteria bacterium RIFCSPHIGHO2_01_FULL_39_14</name>
    <dbReference type="NCBI Taxonomy" id="1797532"/>
    <lineage>
        <taxon>Bacteria</taxon>
        <taxon>Candidatus Buchananiibacteriota</taxon>
    </lineage>
</organism>
<dbReference type="InterPro" id="IPR015797">
    <property type="entry name" value="NUDIX_hydrolase-like_dom_sf"/>
</dbReference>
<comment type="caution">
    <text evidence="5">The sequence shown here is derived from an EMBL/GenBank/DDBJ whole genome shotgun (WGS) entry which is preliminary data.</text>
</comment>
<protein>
    <recommendedName>
        <fullName evidence="4">Nudix hydrolase domain-containing protein</fullName>
    </recommendedName>
</protein>
<keyword evidence="3" id="KW-0460">Magnesium</keyword>
<feature type="domain" description="Nudix hydrolase" evidence="4">
    <location>
        <begin position="38"/>
        <end position="175"/>
    </location>
</feature>
<proteinExistence type="predicted"/>
<evidence type="ECO:0000256" key="3">
    <source>
        <dbReference type="ARBA" id="ARBA00022842"/>
    </source>
</evidence>
<accession>A0A1G1XSP9</accession>
<keyword evidence="2" id="KW-0378">Hydrolase</keyword>
<reference evidence="5 6" key="1">
    <citation type="journal article" date="2016" name="Nat. Commun.">
        <title>Thousands of microbial genomes shed light on interconnected biogeochemical processes in an aquifer system.</title>
        <authorList>
            <person name="Anantharaman K."/>
            <person name="Brown C.T."/>
            <person name="Hug L.A."/>
            <person name="Sharon I."/>
            <person name="Castelle C.J."/>
            <person name="Probst A.J."/>
            <person name="Thomas B.C."/>
            <person name="Singh A."/>
            <person name="Wilkins M.J."/>
            <person name="Karaoz U."/>
            <person name="Brodie E.L."/>
            <person name="Williams K.H."/>
            <person name="Hubbard S.S."/>
            <person name="Banfield J.F."/>
        </authorList>
    </citation>
    <scope>NUCLEOTIDE SEQUENCE [LARGE SCALE GENOMIC DNA]</scope>
</reference>
<evidence type="ECO:0000256" key="2">
    <source>
        <dbReference type="ARBA" id="ARBA00022801"/>
    </source>
</evidence>
<gene>
    <name evidence="5" type="ORF">A2729_04985</name>
</gene>
<evidence type="ECO:0000313" key="5">
    <source>
        <dbReference type="EMBL" id="OGY43083.1"/>
    </source>
</evidence>
<dbReference type="Proteomes" id="UP000178930">
    <property type="component" value="Unassembled WGS sequence"/>
</dbReference>
<dbReference type="GO" id="GO:0016787">
    <property type="term" value="F:hydrolase activity"/>
    <property type="evidence" value="ECO:0007669"/>
    <property type="project" value="UniProtKB-KW"/>
</dbReference>
<dbReference type="SUPFAM" id="SSF55811">
    <property type="entry name" value="Nudix"/>
    <property type="match status" value="1"/>
</dbReference>
<sequence>MVTVFCDYMEYKEFAVENGKEVMRDRLAAEFMPREDYAKAHASLPIVCHDVAIFYHGSVLLVKRDNLPAKGEWFVVGGRVERGISMEESLRRKAKAECGLDLVDIQLVGVARTLFATDPFGHGKGTDTINFLYVARGRGVLKLDMFHSQPRLLKEEEFTDDFKKELHPYVMELLEKAFVVMKKNKID</sequence>
<name>A0A1G1XSP9_9BACT</name>
<dbReference type="STRING" id="1797532.A2729_04985"/>
<dbReference type="PANTHER" id="PTHR43046:SF12">
    <property type="entry name" value="GDP-MANNOSE MANNOSYL HYDROLASE"/>
    <property type="match status" value="1"/>
</dbReference>
<dbReference type="PANTHER" id="PTHR43046">
    <property type="entry name" value="GDP-MANNOSE MANNOSYL HYDROLASE"/>
    <property type="match status" value="1"/>
</dbReference>
<evidence type="ECO:0000259" key="4">
    <source>
        <dbReference type="PROSITE" id="PS51462"/>
    </source>
</evidence>
<evidence type="ECO:0000256" key="1">
    <source>
        <dbReference type="ARBA" id="ARBA00001946"/>
    </source>
</evidence>
<evidence type="ECO:0000313" key="6">
    <source>
        <dbReference type="Proteomes" id="UP000178930"/>
    </source>
</evidence>